<evidence type="ECO:0000256" key="7">
    <source>
        <dbReference type="ARBA" id="ARBA00049244"/>
    </source>
</evidence>
<dbReference type="PANTHER" id="PTHR34388">
    <property type="entry name" value="DNA POLYMERASE III SUBUNIT DELTA"/>
    <property type="match status" value="1"/>
</dbReference>
<organism evidence="9 10">
    <name type="scientific">Parascardovia denticolens DSM 10105 = JCM 12538</name>
    <dbReference type="NCBI Taxonomy" id="864564"/>
    <lineage>
        <taxon>Bacteria</taxon>
        <taxon>Bacillati</taxon>
        <taxon>Actinomycetota</taxon>
        <taxon>Actinomycetes</taxon>
        <taxon>Bifidobacteriales</taxon>
        <taxon>Bifidobacteriaceae</taxon>
        <taxon>Parascardovia</taxon>
    </lineage>
</organism>
<evidence type="ECO:0000256" key="3">
    <source>
        <dbReference type="ARBA" id="ARBA00022695"/>
    </source>
</evidence>
<dbReference type="GO" id="GO:0003677">
    <property type="term" value="F:DNA binding"/>
    <property type="evidence" value="ECO:0007669"/>
    <property type="project" value="InterPro"/>
</dbReference>
<keyword evidence="5" id="KW-0239">DNA-directed DNA polymerase</keyword>
<evidence type="ECO:0000256" key="2">
    <source>
        <dbReference type="ARBA" id="ARBA00022679"/>
    </source>
</evidence>
<keyword evidence="2" id="KW-0808">Transferase</keyword>
<dbReference type="EMBL" id="AEON01000001">
    <property type="protein sequence ID" value="EFT84084.1"/>
    <property type="molecule type" value="Genomic_DNA"/>
</dbReference>
<gene>
    <name evidence="9" type="ORF">HMPREF0620_1089</name>
</gene>
<dbReference type="SUPFAM" id="SSF48019">
    <property type="entry name" value="post-AAA+ oligomerization domain-like"/>
    <property type="match status" value="1"/>
</dbReference>
<dbReference type="HOGENOM" id="CLU_052338_0_0_11"/>
<evidence type="ECO:0000313" key="9">
    <source>
        <dbReference type="EMBL" id="EFT84084.1"/>
    </source>
</evidence>
<proteinExistence type="inferred from homology"/>
<dbReference type="PANTHER" id="PTHR34388:SF1">
    <property type="entry name" value="DNA POLYMERASE III SUBUNIT DELTA"/>
    <property type="match status" value="1"/>
</dbReference>
<accession>E6JZT0</accession>
<dbReference type="eggNOG" id="COG1466">
    <property type="taxonomic scope" value="Bacteria"/>
</dbReference>
<evidence type="ECO:0000256" key="4">
    <source>
        <dbReference type="ARBA" id="ARBA00022705"/>
    </source>
</evidence>
<dbReference type="Proteomes" id="UP000004946">
    <property type="component" value="Chromosome"/>
</dbReference>
<comment type="caution">
    <text evidence="9">The sequence shown here is derived from an EMBL/GenBank/DDBJ whole genome shotgun (WGS) entry which is preliminary data.</text>
</comment>
<evidence type="ECO:0000256" key="1">
    <source>
        <dbReference type="ARBA" id="ARBA00012417"/>
    </source>
</evidence>
<evidence type="ECO:0000259" key="8">
    <source>
        <dbReference type="Pfam" id="PF21694"/>
    </source>
</evidence>
<evidence type="ECO:0000256" key="6">
    <source>
        <dbReference type="ARBA" id="ARBA00034754"/>
    </source>
</evidence>
<dbReference type="InterPro" id="IPR048466">
    <property type="entry name" value="DNA_pol3_delta-like_C"/>
</dbReference>
<evidence type="ECO:0000313" key="10">
    <source>
        <dbReference type="Proteomes" id="UP000004946"/>
    </source>
</evidence>
<dbReference type="GO" id="GO:0003887">
    <property type="term" value="F:DNA-directed DNA polymerase activity"/>
    <property type="evidence" value="ECO:0007669"/>
    <property type="project" value="UniProtKB-KW"/>
</dbReference>
<dbReference type="NCBIfam" id="TIGR01128">
    <property type="entry name" value="holA"/>
    <property type="match status" value="1"/>
</dbReference>
<sequence length="430" mass="45714">MPGSLRFREPFAGGNPVVFQGQGIVHRFGNSGNMTAGKTGIRAKTTVCVVSGADEFLTQQRIHELTAQAHGLIPEADLMELDAGSAQPYEFDEAVSPSLLSTASLVLIAHAENMSQALADSVEAYIKQSKEAAGQEPESLVIIEHNGSPKGTGIIRQLERAGAQVDKIESLKTPKARANFIVSLFEKRNRRIAPPAAQFIADVLGDKTGEMASLCDQLCDDFPDNPMPVSIVRTYLSANPQVTGFAVAQAALQGRLAQAVVDMRSAVQQRQDPLALVGAIAMKIRSMAKASAVDQGKLTQAEAKMSPWQLRAARQEVRGWTSGGLSRCIQMAAWVDEQCKSSGSDPLYALEKLLAALAAKGEVPLPVGEDFGDLEDFGGKLTGVGGYGIGKYGNGGNGKQDAKLDTIQRLPAEGCRLSFRGVGFNQCSLT</sequence>
<dbReference type="InterPro" id="IPR008921">
    <property type="entry name" value="DNA_pol3_clamp-load_cplx_C"/>
</dbReference>
<name>E6JZT0_PARDN</name>
<dbReference type="AlphaFoldDB" id="E6JZT0"/>
<dbReference type="GO" id="GO:0006261">
    <property type="term" value="P:DNA-templated DNA replication"/>
    <property type="evidence" value="ECO:0007669"/>
    <property type="project" value="TreeGrafter"/>
</dbReference>
<keyword evidence="4" id="KW-0235">DNA replication</keyword>
<comment type="similarity">
    <text evidence="6">Belongs to the DNA polymerase HolA subunit family.</text>
</comment>
<keyword evidence="3" id="KW-0548">Nucleotidyltransferase</keyword>
<dbReference type="GO" id="GO:0009360">
    <property type="term" value="C:DNA polymerase III complex"/>
    <property type="evidence" value="ECO:0007669"/>
    <property type="project" value="TreeGrafter"/>
</dbReference>
<reference evidence="9 10" key="1">
    <citation type="submission" date="2010-12" db="EMBL/GenBank/DDBJ databases">
        <authorList>
            <person name="Muzny D."/>
            <person name="Qin X."/>
            <person name="Buhay C."/>
            <person name="Dugan-Rocha S."/>
            <person name="Ding Y."/>
            <person name="Chen G."/>
            <person name="Hawes A."/>
            <person name="Holder M."/>
            <person name="Jhangiani S."/>
            <person name="Johnson A."/>
            <person name="Khan Z."/>
            <person name="Li Z."/>
            <person name="Liu W."/>
            <person name="Liu X."/>
            <person name="Perez L."/>
            <person name="Shen H."/>
            <person name="Wang Q."/>
            <person name="Watt J."/>
            <person name="Xi L."/>
            <person name="Xin Y."/>
            <person name="Zhou J."/>
            <person name="Deng J."/>
            <person name="Jiang H."/>
            <person name="Liu Y."/>
            <person name="Qu J."/>
            <person name="Song X.-Z."/>
            <person name="Zhang L."/>
            <person name="Villasana D."/>
            <person name="Johnson A."/>
            <person name="Liu J."/>
            <person name="Liyanage D."/>
            <person name="Lorensuhewa L."/>
            <person name="Robinson T."/>
            <person name="Song A."/>
            <person name="Song B.-B."/>
            <person name="Dinh H."/>
            <person name="Thornton R."/>
            <person name="Coyle M."/>
            <person name="Francisco L."/>
            <person name="Jackson L."/>
            <person name="Javaid M."/>
            <person name="Korchina V."/>
            <person name="Kovar C."/>
            <person name="Mata R."/>
            <person name="Mathew T."/>
            <person name="Ngo R."/>
            <person name="Nguyen L."/>
            <person name="Nguyen N."/>
            <person name="Okwuonu G."/>
            <person name="Ongeri F."/>
            <person name="Pham C."/>
            <person name="Simmons D."/>
            <person name="Wilczek-Boney K."/>
            <person name="Hale W."/>
            <person name="Jakkamsetti A."/>
            <person name="Pham P."/>
            <person name="Ruth R."/>
            <person name="San Lucas F."/>
            <person name="Warren J."/>
            <person name="Zhang J."/>
            <person name="Zhao Z."/>
            <person name="Zhou C."/>
            <person name="Zhu D."/>
            <person name="Lee S."/>
            <person name="Bess C."/>
            <person name="Blankenburg K."/>
            <person name="Forbes L."/>
            <person name="Fu Q."/>
            <person name="Gubbala S."/>
            <person name="Hirani K."/>
            <person name="Jayaseelan J.C."/>
            <person name="Lara F."/>
            <person name="Munidasa M."/>
            <person name="Palculict T."/>
            <person name="Patil S."/>
            <person name="Pu L.-L."/>
            <person name="Saada N."/>
            <person name="Tang L."/>
            <person name="Weissenberger G."/>
            <person name="Zhu Y."/>
            <person name="Hemphill L."/>
            <person name="Shang Y."/>
            <person name="Youmans B."/>
            <person name="Ayvaz T."/>
            <person name="Ross M."/>
            <person name="Santibanez J."/>
            <person name="Aqrawi P."/>
            <person name="Gross S."/>
            <person name="Joshi V."/>
            <person name="Fowler G."/>
            <person name="Nazareth L."/>
            <person name="Reid J."/>
            <person name="Worley K."/>
            <person name="Petrosino J."/>
            <person name="Highlander S."/>
            <person name="Gibbs R."/>
        </authorList>
    </citation>
    <scope>NUCLEOTIDE SEQUENCE [LARGE SCALE GENOMIC DNA]</scope>
    <source>
        <strain evidence="9 10">DSM 10105</strain>
    </source>
</reference>
<dbReference type="InterPro" id="IPR005790">
    <property type="entry name" value="DNA_polIII_delta"/>
</dbReference>
<keyword evidence="10" id="KW-1185">Reference proteome</keyword>
<feature type="domain" description="DNA polymerase III delta subunit-like C-terminal" evidence="8">
    <location>
        <begin position="245"/>
        <end position="355"/>
    </location>
</feature>
<protein>
    <recommendedName>
        <fullName evidence="1">DNA-directed DNA polymerase</fullName>
        <ecNumber evidence="1">2.7.7.7</ecNumber>
    </recommendedName>
</protein>
<dbReference type="Pfam" id="PF21694">
    <property type="entry name" value="DNA_pol3_delta_C"/>
    <property type="match status" value="1"/>
</dbReference>
<comment type="catalytic activity">
    <reaction evidence="7">
        <text>DNA(n) + a 2'-deoxyribonucleoside 5'-triphosphate = DNA(n+1) + diphosphate</text>
        <dbReference type="Rhea" id="RHEA:22508"/>
        <dbReference type="Rhea" id="RHEA-COMP:17339"/>
        <dbReference type="Rhea" id="RHEA-COMP:17340"/>
        <dbReference type="ChEBI" id="CHEBI:33019"/>
        <dbReference type="ChEBI" id="CHEBI:61560"/>
        <dbReference type="ChEBI" id="CHEBI:173112"/>
        <dbReference type="EC" id="2.7.7.7"/>
    </reaction>
</comment>
<dbReference type="Gene3D" id="1.20.272.10">
    <property type="match status" value="1"/>
</dbReference>
<dbReference type="EC" id="2.7.7.7" evidence="1"/>
<evidence type="ECO:0000256" key="5">
    <source>
        <dbReference type="ARBA" id="ARBA00022932"/>
    </source>
</evidence>